<feature type="region of interest" description="Disordered" evidence="1">
    <location>
        <begin position="1"/>
        <end position="38"/>
    </location>
</feature>
<dbReference type="Proteomes" id="UP001283361">
    <property type="component" value="Unassembled WGS sequence"/>
</dbReference>
<accession>A0AAE1BDR9</accession>
<dbReference type="EMBL" id="JAWDGP010000058">
    <property type="protein sequence ID" value="KAK3804040.1"/>
    <property type="molecule type" value="Genomic_DNA"/>
</dbReference>
<keyword evidence="3" id="KW-1185">Reference proteome</keyword>
<dbReference type="AlphaFoldDB" id="A0AAE1BDR9"/>
<protein>
    <submittedName>
        <fullName evidence="2">Uncharacterized protein</fullName>
    </submittedName>
</protein>
<evidence type="ECO:0000313" key="2">
    <source>
        <dbReference type="EMBL" id="KAK3804040.1"/>
    </source>
</evidence>
<proteinExistence type="predicted"/>
<evidence type="ECO:0000313" key="3">
    <source>
        <dbReference type="Proteomes" id="UP001283361"/>
    </source>
</evidence>
<organism evidence="2 3">
    <name type="scientific">Elysia crispata</name>
    <name type="common">lettuce slug</name>
    <dbReference type="NCBI Taxonomy" id="231223"/>
    <lineage>
        <taxon>Eukaryota</taxon>
        <taxon>Metazoa</taxon>
        <taxon>Spiralia</taxon>
        <taxon>Lophotrochozoa</taxon>
        <taxon>Mollusca</taxon>
        <taxon>Gastropoda</taxon>
        <taxon>Heterobranchia</taxon>
        <taxon>Euthyneura</taxon>
        <taxon>Panpulmonata</taxon>
        <taxon>Sacoglossa</taxon>
        <taxon>Placobranchoidea</taxon>
        <taxon>Plakobranchidae</taxon>
        <taxon>Elysia</taxon>
    </lineage>
</organism>
<reference evidence="2" key="1">
    <citation type="journal article" date="2023" name="G3 (Bethesda)">
        <title>A reference genome for the long-term kleptoplast-retaining sea slug Elysia crispata morphotype clarki.</title>
        <authorList>
            <person name="Eastman K.E."/>
            <person name="Pendleton A.L."/>
            <person name="Shaikh M.A."/>
            <person name="Suttiyut T."/>
            <person name="Ogas R."/>
            <person name="Tomko P."/>
            <person name="Gavelis G."/>
            <person name="Widhalm J.R."/>
            <person name="Wisecaver J.H."/>
        </authorList>
    </citation>
    <scope>NUCLEOTIDE SEQUENCE</scope>
    <source>
        <strain evidence="2">ECLA1</strain>
    </source>
</reference>
<gene>
    <name evidence="2" type="ORF">RRG08_062410</name>
</gene>
<evidence type="ECO:0000256" key="1">
    <source>
        <dbReference type="SAM" id="MobiDB-lite"/>
    </source>
</evidence>
<sequence>MTVIDIDSLLGDDNDPPYAGTRSISNSSSSEIEADHDYARSRDLDLRVATERRCPQHRVKDTVDPTMKNKIDSVLDLR</sequence>
<comment type="caution">
    <text evidence="2">The sequence shown here is derived from an EMBL/GenBank/DDBJ whole genome shotgun (WGS) entry which is preliminary data.</text>
</comment>
<name>A0AAE1BDR9_9GAST</name>